<dbReference type="InterPro" id="IPR009081">
    <property type="entry name" value="PP-bd_ACP"/>
</dbReference>
<evidence type="ECO:0000313" key="3">
    <source>
        <dbReference type="Proteomes" id="UP001317259"/>
    </source>
</evidence>
<proteinExistence type="predicted"/>
<sequence length="81" mass="8888">MSEFTIGDLVQALRTFAGLDEDVDLTGDIMDTPFESLGYDSLALFNTINSIERDHDIALGDDLTVLDTPRTLIKAVNDRLG</sequence>
<accession>A0ABT0GA33</accession>
<feature type="domain" description="Carrier" evidence="1">
    <location>
        <begin position="11"/>
        <end position="75"/>
    </location>
</feature>
<evidence type="ECO:0000313" key="2">
    <source>
        <dbReference type="EMBL" id="MCK2221085.1"/>
    </source>
</evidence>
<protein>
    <submittedName>
        <fullName evidence="2">Phosphopantetheine-binding protein</fullName>
    </submittedName>
</protein>
<dbReference type="Gene3D" id="1.10.1200.10">
    <property type="entry name" value="ACP-like"/>
    <property type="match status" value="1"/>
</dbReference>
<dbReference type="InterPro" id="IPR036736">
    <property type="entry name" value="ACP-like_sf"/>
</dbReference>
<dbReference type="SUPFAM" id="SSF47336">
    <property type="entry name" value="ACP-like"/>
    <property type="match status" value="1"/>
</dbReference>
<dbReference type="EMBL" id="JAKRKC020000003">
    <property type="protein sequence ID" value="MCK2221085.1"/>
    <property type="molecule type" value="Genomic_DNA"/>
</dbReference>
<dbReference type="RefSeq" id="WP_242380800.1">
    <property type="nucleotide sequence ID" value="NZ_JAKRKC020000003.1"/>
</dbReference>
<name>A0ABT0GA33_9ACTN</name>
<organism evidence="2 3">
    <name type="scientific">Actinomadura luzonensis</name>
    <dbReference type="NCBI Taxonomy" id="2805427"/>
    <lineage>
        <taxon>Bacteria</taxon>
        <taxon>Bacillati</taxon>
        <taxon>Actinomycetota</taxon>
        <taxon>Actinomycetes</taxon>
        <taxon>Streptosporangiales</taxon>
        <taxon>Thermomonosporaceae</taxon>
        <taxon>Actinomadura</taxon>
    </lineage>
</organism>
<keyword evidence="3" id="KW-1185">Reference proteome</keyword>
<dbReference type="Pfam" id="PF00550">
    <property type="entry name" value="PP-binding"/>
    <property type="match status" value="1"/>
</dbReference>
<reference evidence="2 3" key="1">
    <citation type="submission" date="2022-04" db="EMBL/GenBank/DDBJ databases">
        <title>Genome draft of Actinomadura sp. ATCC 31491.</title>
        <authorList>
            <person name="Shi X."/>
            <person name="Du Y."/>
        </authorList>
    </citation>
    <scope>NUCLEOTIDE SEQUENCE [LARGE SCALE GENOMIC DNA]</scope>
    <source>
        <strain evidence="2 3">ATCC 31491</strain>
    </source>
</reference>
<gene>
    <name evidence="2" type="ORF">MF672_045880</name>
</gene>
<dbReference type="Proteomes" id="UP001317259">
    <property type="component" value="Unassembled WGS sequence"/>
</dbReference>
<evidence type="ECO:0000259" key="1">
    <source>
        <dbReference type="Pfam" id="PF00550"/>
    </source>
</evidence>
<comment type="caution">
    <text evidence="2">The sequence shown here is derived from an EMBL/GenBank/DDBJ whole genome shotgun (WGS) entry which is preliminary data.</text>
</comment>